<keyword evidence="3" id="KW-1185">Reference proteome</keyword>
<gene>
    <name evidence="2" type="ORF">QYE76_004469</name>
</gene>
<organism evidence="2 3">
    <name type="scientific">Lolium multiflorum</name>
    <name type="common">Italian ryegrass</name>
    <name type="synonym">Lolium perenne subsp. multiflorum</name>
    <dbReference type="NCBI Taxonomy" id="4521"/>
    <lineage>
        <taxon>Eukaryota</taxon>
        <taxon>Viridiplantae</taxon>
        <taxon>Streptophyta</taxon>
        <taxon>Embryophyta</taxon>
        <taxon>Tracheophyta</taxon>
        <taxon>Spermatophyta</taxon>
        <taxon>Magnoliopsida</taxon>
        <taxon>Liliopsida</taxon>
        <taxon>Poales</taxon>
        <taxon>Poaceae</taxon>
        <taxon>BOP clade</taxon>
        <taxon>Pooideae</taxon>
        <taxon>Poodae</taxon>
        <taxon>Poeae</taxon>
        <taxon>Poeae Chloroplast Group 2 (Poeae type)</taxon>
        <taxon>Loliodinae</taxon>
        <taxon>Loliinae</taxon>
        <taxon>Lolium</taxon>
    </lineage>
</organism>
<evidence type="ECO:0000256" key="1">
    <source>
        <dbReference type="SAM" id="MobiDB-lite"/>
    </source>
</evidence>
<dbReference type="InterPro" id="IPR032675">
    <property type="entry name" value="LRR_dom_sf"/>
</dbReference>
<feature type="region of interest" description="Disordered" evidence="1">
    <location>
        <begin position="1"/>
        <end position="21"/>
    </location>
</feature>
<name>A0AAD8W1F5_LOLMU</name>
<dbReference type="EMBL" id="JAUUTY010000005">
    <property type="protein sequence ID" value="KAK1630154.1"/>
    <property type="molecule type" value="Genomic_DNA"/>
</dbReference>
<evidence type="ECO:0000313" key="3">
    <source>
        <dbReference type="Proteomes" id="UP001231189"/>
    </source>
</evidence>
<evidence type="ECO:0000313" key="2">
    <source>
        <dbReference type="EMBL" id="KAK1630154.1"/>
    </source>
</evidence>
<accession>A0AAD8W1F5</accession>
<proteinExistence type="predicted"/>
<sequence>MPPRARLTKHAAPGTDAAMEDVEISGWERSKLSNQDKRSLKKLGLMKKKDSLIFPSDESAPNPPIGYRNHQVLSSLPPLPEGGEVDERAIVHDNPGRVVALHLTGLRLSGQITSSLGNLTFLRELNLS</sequence>
<protein>
    <submittedName>
        <fullName evidence="2">Uncharacterized protein</fullName>
    </submittedName>
</protein>
<dbReference type="Gene3D" id="3.80.10.10">
    <property type="entry name" value="Ribonuclease Inhibitor"/>
    <property type="match status" value="1"/>
</dbReference>
<dbReference type="Proteomes" id="UP001231189">
    <property type="component" value="Unassembled WGS sequence"/>
</dbReference>
<reference evidence="2" key="1">
    <citation type="submission" date="2023-07" db="EMBL/GenBank/DDBJ databases">
        <title>A chromosome-level genome assembly of Lolium multiflorum.</title>
        <authorList>
            <person name="Chen Y."/>
            <person name="Copetti D."/>
            <person name="Kolliker R."/>
            <person name="Studer B."/>
        </authorList>
    </citation>
    <scope>NUCLEOTIDE SEQUENCE</scope>
    <source>
        <strain evidence="2">02402/16</strain>
        <tissue evidence="2">Leaf</tissue>
    </source>
</reference>
<comment type="caution">
    <text evidence="2">The sequence shown here is derived from an EMBL/GenBank/DDBJ whole genome shotgun (WGS) entry which is preliminary data.</text>
</comment>
<dbReference type="AlphaFoldDB" id="A0AAD8W1F5"/>